<organism evidence="2 3">
    <name type="scientific">Coregonus suidteri</name>
    <dbReference type="NCBI Taxonomy" id="861788"/>
    <lineage>
        <taxon>Eukaryota</taxon>
        <taxon>Metazoa</taxon>
        <taxon>Chordata</taxon>
        <taxon>Craniata</taxon>
        <taxon>Vertebrata</taxon>
        <taxon>Euteleostomi</taxon>
        <taxon>Actinopterygii</taxon>
        <taxon>Neopterygii</taxon>
        <taxon>Teleostei</taxon>
        <taxon>Protacanthopterygii</taxon>
        <taxon>Salmoniformes</taxon>
        <taxon>Salmonidae</taxon>
        <taxon>Coregoninae</taxon>
        <taxon>Coregonus</taxon>
    </lineage>
</organism>
<evidence type="ECO:0000313" key="2">
    <source>
        <dbReference type="EMBL" id="KAK6300467.1"/>
    </source>
</evidence>
<feature type="region of interest" description="Disordered" evidence="1">
    <location>
        <begin position="159"/>
        <end position="181"/>
    </location>
</feature>
<dbReference type="PANTHER" id="PTHR36292:SF1">
    <property type="entry name" value="UPF0575 PROTEIN C19ORF67"/>
    <property type="match status" value="1"/>
</dbReference>
<dbReference type="AlphaFoldDB" id="A0AAN8KX21"/>
<reference evidence="2 3" key="1">
    <citation type="submission" date="2021-04" db="EMBL/GenBank/DDBJ databases">
        <authorList>
            <person name="De Guttry C."/>
            <person name="Zahm M."/>
            <person name="Klopp C."/>
            <person name="Cabau C."/>
            <person name="Louis A."/>
            <person name="Berthelot C."/>
            <person name="Parey E."/>
            <person name="Roest Crollius H."/>
            <person name="Montfort J."/>
            <person name="Robinson-Rechavi M."/>
            <person name="Bucao C."/>
            <person name="Bouchez O."/>
            <person name="Gislard M."/>
            <person name="Lluch J."/>
            <person name="Milhes M."/>
            <person name="Lampietro C."/>
            <person name="Lopez Roques C."/>
            <person name="Donnadieu C."/>
            <person name="Braasch I."/>
            <person name="Desvignes T."/>
            <person name="Postlethwait J."/>
            <person name="Bobe J."/>
            <person name="Wedekind C."/>
            <person name="Guiguen Y."/>
        </authorList>
    </citation>
    <scope>NUCLEOTIDE SEQUENCE [LARGE SCALE GENOMIC DNA]</scope>
    <source>
        <strain evidence="2">Cs_M1</strain>
        <tissue evidence="2">Blood</tissue>
    </source>
</reference>
<dbReference type="Proteomes" id="UP001356427">
    <property type="component" value="Unassembled WGS sequence"/>
</dbReference>
<dbReference type="PANTHER" id="PTHR36292">
    <property type="entry name" value="UPF0575 PROTEIN C19ORF67"/>
    <property type="match status" value="1"/>
</dbReference>
<dbReference type="Pfam" id="PF11771">
    <property type="entry name" value="DUF3314"/>
    <property type="match status" value="1"/>
</dbReference>
<feature type="compositionally biased region" description="Basic and acidic residues" evidence="1">
    <location>
        <begin position="884"/>
        <end position="897"/>
    </location>
</feature>
<feature type="region of interest" description="Disordered" evidence="1">
    <location>
        <begin position="870"/>
        <end position="913"/>
    </location>
</feature>
<accession>A0AAN8KX21</accession>
<dbReference type="EMBL" id="JAGTTL010000027">
    <property type="protein sequence ID" value="KAK6300467.1"/>
    <property type="molecule type" value="Genomic_DNA"/>
</dbReference>
<keyword evidence="3" id="KW-1185">Reference proteome</keyword>
<dbReference type="InterPro" id="IPR021748">
    <property type="entry name" value="DUF3314"/>
</dbReference>
<evidence type="ECO:0000256" key="1">
    <source>
        <dbReference type="SAM" id="MobiDB-lite"/>
    </source>
</evidence>
<gene>
    <name evidence="2" type="ORF">J4Q44_G00285650</name>
</gene>
<name>A0AAN8KX21_9TELE</name>
<protein>
    <submittedName>
        <fullName evidence="2">Uncharacterized protein</fullName>
    </submittedName>
</protein>
<sequence>MMDQKLRPIEQQLQYLLNKADEFQAHLLYRRDNLQKENFARVVPTFLRTCQPYFTYLESTARSSLPQRTPLPVYIRSRLLDFSQQLCARLEQLVLTYASFDFLSLEEAEPASISHFYIGKCQIDSVRLSIYRYCCPAPYLAGVDTGLYKRMRWNVERPRESLQQETDGEMEGETVEDKPVAGKERATKTEYSYFLCYEDVPEEPAEGGDGEGKGETVAIGNVVRMWSIGQWVQTQPEPVTDDIYEWVLCWVPQAQYHRLFVSLEERSPLPAVLLTVYWGRCSLNRAQWKAPMLKVKGRQRLHEIEQEIHRELSVTLSQCHQSPGEVAMEGQQLLTDKAKPWVTSHEHLGSAALMSGDTAGMLSEKQAQPEIRSDEMLQVEFLSQTQVEIPQEVREVMDSLLDKVDGMEKAQEKKAEVFKANLIPYPSSSSAVNVMKVLESQVDKEKKVEVLDLSTCPILQTALTDIETTMKTAYKTMPKQIVVLGSTIKHIITQVLLQVDPQAFQEGVYLETPVIINNTKALLWSIPWVQVTEDEEMSNTQQSIDAYEVAKAVINNLEEVLGPKPVLARALGIRSHILTRYIVHLVGLCISKTVPDVNAANEEERHISQDMVNICPLPARLIISGELFNDFVVKFILKLHPMNGHGTKQLDQQALLLLVVKMASVAFNILRKIPGISVDEKLCPPFCNMRQTVLHMQSAMIHQFGTTIKIKKLVAMKDPVIISTIPSAICEGILMVYKGISDTYPLQVLGPQRPIARSCEEAMESKLFAVALPEDLRKTIYNHYGSQVGKLALFQKAFPLNDHIKLDYIHRVSLPRSSNRDVVWIDPKYFVGDDDEEVVTSSNTVPVNPLALDVSQAAFLKQFPQTDVFESTTKDCGKPVQDQAQKEAERNKPKDCGKPVQDQAQKEAERNKPKVTNLDIVPVSLVRKVFDSVFPDSCTIKQQYGSWEDVPLCNDMVEHIDIQVQKEALKYQNQRLFLRTLKKLNDEPDKMATFLEDVSLSIRSNYFRTFREWPLVKAQLYPDIRSLLVCDIMVREIMAQLRPTLTFAKDTNKGDDRPYCINIPVKRETSCPDNTDKTKLELCIEKASADRMKKLLLEKEPEPFWMKGWMAMMEEESNKKEKEKEKCCGWFWGLFGRKKKTAKELWMRVCRRRGY</sequence>
<comment type="caution">
    <text evidence="2">The sequence shown here is derived from an EMBL/GenBank/DDBJ whole genome shotgun (WGS) entry which is preliminary data.</text>
</comment>
<proteinExistence type="predicted"/>
<evidence type="ECO:0000313" key="3">
    <source>
        <dbReference type="Proteomes" id="UP001356427"/>
    </source>
</evidence>